<feature type="non-terminal residue" evidence="7">
    <location>
        <position position="123"/>
    </location>
</feature>
<feature type="transmembrane region" description="Helical" evidence="6">
    <location>
        <begin position="20"/>
        <end position="39"/>
    </location>
</feature>
<evidence type="ECO:0000256" key="1">
    <source>
        <dbReference type="ARBA" id="ARBA00004141"/>
    </source>
</evidence>
<sequence length="123" mass="13427">MQLDMTFIVNMWASIPEDVQIALGRYAVALVLLAALLIITKWQNIRVGKKLIIGTVRGTIQIILMGLILVYIFNLSDLLIMFAVLTFMGIFAAYTTAANLEKIPGVFKATLPAILVGSLSVMA</sequence>
<dbReference type="PANTHER" id="PTHR30028:SF0">
    <property type="entry name" value="PROTEIN ALUMINUM SENSITIVE 3"/>
    <property type="match status" value="1"/>
</dbReference>
<evidence type="ECO:0000313" key="7">
    <source>
        <dbReference type="EMBL" id="GAG57561.1"/>
    </source>
</evidence>
<evidence type="ECO:0008006" key="8">
    <source>
        <dbReference type="Google" id="ProtNLM"/>
    </source>
</evidence>
<protein>
    <recommendedName>
        <fullName evidence="8">EamA domain-containing protein</fullName>
    </recommendedName>
</protein>
<dbReference type="GO" id="GO:0005886">
    <property type="term" value="C:plasma membrane"/>
    <property type="evidence" value="ECO:0007669"/>
    <property type="project" value="TreeGrafter"/>
</dbReference>
<comment type="similarity">
    <text evidence="2">Belongs to the UPF0014 family.</text>
</comment>
<evidence type="ECO:0000256" key="6">
    <source>
        <dbReference type="SAM" id="Phobius"/>
    </source>
</evidence>
<dbReference type="PANTHER" id="PTHR30028">
    <property type="entry name" value="UPF0014 INNER MEMBRANE PROTEIN YBBM-RELATED"/>
    <property type="match status" value="1"/>
</dbReference>
<feature type="transmembrane region" description="Helical" evidence="6">
    <location>
        <begin position="79"/>
        <end position="100"/>
    </location>
</feature>
<keyword evidence="3 6" id="KW-0812">Transmembrane</keyword>
<evidence type="ECO:0000256" key="2">
    <source>
        <dbReference type="ARBA" id="ARBA00005268"/>
    </source>
</evidence>
<dbReference type="EMBL" id="BART01008748">
    <property type="protein sequence ID" value="GAG57561.1"/>
    <property type="molecule type" value="Genomic_DNA"/>
</dbReference>
<name>X1ABT4_9ZZZZ</name>
<feature type="transmembrane region" description="Helical" evidence="6">
    <location>
        <begin position="51"/>
        <end position="73"/>
    </location>
</feature>
<dbReference type="AlphaFoldDB" id="X1ABT4"/>
<dbReference type="Pfam" id="PF03649">
    <property type="entry name" value="UPF0014"/>
    <property type="match status" value="1"/>
</dbReference>
<keyword evidence="4 6" id="KW-1133">Transmembrane helix</keyword>
<organism evidence="7">
    <name type="scientific">marine sediment metagenome</name>
    <dbReference type="NCBI Taxonomy" id="412755"/>
    <lineage>
        <taxon>unclassified sequences</taxon>
        <taxon>metagenomes</taxon>
        <taxon>ecological metagenomes</taxon>
    </lineage>
</organism>
<evidence type="ECO:0000256" key="3">
    <source>
        <dbReference type="ARBA" id="ARBA00022692"/>
    </source>
</evidence>
<proteinExistence type="inferred from homology"/>
<accession>X1ABT4</accession>
<keyword evidence="5 6" id="KW-0472">Membrane</keyword>
<gene>
    <name evidence="7" type="ORF">S01H4_19594</name>
</gene>
<comment type="subcellular location">
    <subcellularLocation>
        <location evidence="1">Membrane</location>
        <topology evidence="1">Multi-pass membrane protein</topology>
    </subcellularLocation>
</comment>
<reference evidence="7" key="1">
    <citation type="journal article" date="2014" name="Front. Microbiol.">
        <title>High frequency of phylogenetically diverse reductive dehalogenase-homologous genes in deep subseafloor sedimentary metagenomes.</title>
        <authorList>
            <person name="Kawai M."/>
            <person name="Futagami T."/>
            <person name="Toyoda A."/>
            <person name="Takaki Y."/>
            <person name="Nishi S."/>
            <person name="Hori S."/>
            <person name="Arai W."/>
            <person name="Tsubouchi T."/>
            <person name="Morono Y."/>
            <person name="Uchiyama I."/>
            <person name="Ito T."/>
            <person name="Fujiyama A."/>
            <person name="Inagaki F."/>
            <person name="Takami H."/>
        </authorList>
    </citation>
    <scope>NUCLEOTIDE SEQUENCE</scope>
    <source>
        <strain evidence="7">Expedition CK06-06</strain>
    </source>
</reference>
<dbReference type="InterPro" id="IPR005226">
    <property type="entry name" value="UPF0014_fam"/>
</dbReference>
<evidence type="ECO:0000256" key="4">
    <source>
        <dbReference type="ARBA" id="ARBA00022989"/>
    </source>
</evidence>
<evidence type="ECO:0000256" key="5">
    <source>
        <dbReference type="ARBA" id="ARBA00023136"/>
    </source>
</evidence>
<comment type="caution">
    <text evidence="7">The sequence shown here is derived from an EMBL/GenBank/DDBJ whole genome shotgun (WGS) entry which is preliminary data.</text>
</comment>